<keyword evidence="1" id="KW-0040">ANK repeat</keyword>
<dbReference type="AlphaFoldDB" id="A0A485MFC3"/>
<evidence type="ECO:0000313" key="4">
    <source>
        <dbReference type="Proteomes" id="UP000386466"/>
    </source>
</evidence>
<evidence type="ECO:0000256" key="2">
    <source>
        <dbReference type="SAM" id="MobiDB-lite"/>
    </source>
</evidence>
<dbReference type="Gene3D" id="1.25.40.20">
    <property type="entry name" value="Ankyrin repeat-containing domain"/>
    <property type="match status" value="1"/>
</dbReference>
<dbReference type="Pfam" id="PF13857">
    <property type="entry name" value="Ank_5"/>
    <property type="match status" value="1"/>
</dbReference>
<feature type="region of interest" description="Disordered" evidence="2">
    <location>
        <begin position="1"/>
        <end position="50"/>
    </location>
</feature>
<dbReference type="PROSITE" id="PS50297">
    <property type="entry name" value="ANK_REP_REGION"/>
    <property type="match status" value="2"/>
</dbReference>
<feature type="repeat" description="ANK" evidence="1">
    <location>
        <begin position="179"/>
        <end position="211"/>
    </location>
</feature>
<dbReference type="InterPro" id="IPR042335">
    <property type="entry name" value="ANKRD53"/>
</dbReference>
<gene>
    <name evidence="3" type="ORF">LYPA_23C011578</name>
</gene>
<evidence type="ECO:0000313" key="3">
    <source>
        <dbReference type="EMBL" id="VFV19551.1"/>
    </source>
</evidence>
<feature type="compositionally biased region" description="Polar residues" evidence="2">
    <location>
        <begin position="14"/>
        <end position="27"/>
    </location>
</feature>
<dbReference type="PROSITE" id="PS50088">
    <property type="entry name" value="ANK_REPEAT"/>
    <property type="match status" value="2"/>
</dbReference>
<feature type="repeat" description="ANK" evidence="1">
    <location>
        <begin position="142"/>
        <end position="178"/>
    </location>
</feature>
<dbReference type="GO" id="GO:0000922">
    <property type="term" value="C:spindle pole"/>
    <property type="evidence" value="ECO:0007669"/>
    <property type="project" value="TreeGrafter"/>
</dbReference>
<dbReference type="PRINTS" id="PR01415">
    <property type="entry name" value="ANKYRIN"/>
</dbReference>
<dbReference type="EMBL" id="CAAGRJ010001671">
    <property type="protein sequence ID" value="VFV19551.1"/>
    <property type="molecule type" value="Genomic_DNA"/>
</dbReference>
<organism evidence="3 4">
    <name type="scientific">Lynx pardinus</name>
    <name type="common">Iberian lynx</name>
    <name type="synonym">Felis pardina</name>
    <dbReference type="NCBI Taxonomy" id="191816"/>
    <lineage>
        <taxon>Eukaryota</taxon>
        <taxon>Metazoa</taxon>
        <taxon>Chordata</taxon>
        <taxon>Craniata</taxon>
        <taxon>Vertebrata</taxon>
        <taxon>Euteleostomi</taxon>
        <taxon>Mammalia</taxon>
        <taxon>Eutheria</taxon>
        <taxon>Laurasiatheria</taxon>
        <taxon>Carnivora</taxon>
        <taxon>Feliformia</taxon>
        <taxon>Felidae</taxon>
        <taxon>Felinae</taxon>
        <taxon>Lynx</taxon>
    </lineage>
</organism>
<dbReference type="GO" id="GO:0060236">
    <property type="term" value="P:regulation of mitotic spindle organization"/>
    <property type="evidence" value="ECO:0007669"/>
    <property type="project" value="TreeGrafter"/>
</dbReference>
<dbReference type="Pfam" id="PF12796">
    <property type="entry name" value="Ank_2"/>
    <property type="match status" value="1"/>
</dbReference>
<protein>
    <submittedName>
        <fullName evidence="3">Uncharacterized protein</fullName>
    </submittedName>
</protein>
<dbReference type="GO" id="GO:1902412">
    <property type="term" value="P:regulation of mitotic cytokinesis"/>
    <property type="evidence" value="ECO:0007669"/>
    <property type="project" value="InterPro"/>
</dbReference>
<dbReference type="Proteomes" id="UP000386466">
    <property type="component" value="Unassembled WGS sequence"/>
</dbReference>
<evidence type="ECO:0000256" key="1">
    <source>
        <dbReference type="PROSITE-ProRule" id="PRU00023"/>
    </source>
</evidence>
<dbReference type="InterPro" id="IPR036770">
    <property type="entry name" value="Ankyrin_rpt-contain_sf"/>
</dbReference>
<dbReference type="PANTHER" id="PTHR24160">
    <property type="entry name" value="ANKYRIN REPEAT DOMAIN-CONTAINING PROTEIN 53"/>
    <property type="match status" value="1"/>
</dbReference>
<accession>A0A485MFC3</accession>
<sequence>MPPAEKFSHKVSWGGSSPKQPRNTPVLSDSPRRHARPLCRASGPDRDSAFSLTSSLPTLHLRYNSNPDEWDKRAIGSYYELYAAALGNLEWLRFCLSRHGEEIPADDKGFTAIHFAAQSGKLACLKVLVEEYKFPVDLPTNNGQTPLHLAIHKDNKTMILPCIHYLLKQGAALNTQTCNGSTPLHLAACQGLLKCVKVLVQNGADVHARDAMGCKPIDYCKIWNHRNCARFLKDAMWKRDKKDFACEMGKLKMLKDQLALMEQDYLTEYQKKHQILREANFKKWLHCKQLLRGQSLIRTAKREPCTPRQAMALSKATKYQGLRPPKSFYPSPEARLRETPRPKLQPLRTHTPMQPMVRWPKSWNVSNNPASSPTTQIGYTQGIRLGVHPDPSSEHDFCSFLKVRSDRHGSAKLCTVAGNQVAPVPQLPFEVIVQELYPSVRPYRMKVPQGFCSVSMKDVPQKRHLGDNNFWTDALAMNLRETFDEAFLAAVQAHQRLPTRPYLKSPP</sequence>
<name>A0A485MFC3_LYNPA</name>
<reference evidence="3 4" key="1">
    <citation type="submission" date="2019-01" db="EMBL/GenBank/DDBJ databases">
        <authorList>
            <person name="Alioto T."/>
            <person name="Alioto T."/>
        </authorList>
    </citation>
    <scope>NUCLEOTIDE SEQUENCE [LARGE SCALE GENOMIC DNA]</scope>
</reference>
<keyword evidence="4" id="KW-1185">Reference proteome</keyword>
<dbReference type="PANTHER" id="PTHR24160:SF1">
    <property type="entry name" value="ANKYRIN REPEAT DOMAIN-CONTAINING PROTEIN 53"/>
    <property type="match status" value="1"/>
</dbReference>
<proteinExistence type="predicted"/>
<dbReference type="GO" id="GO:0031116">
    <property type="term" value="P:positive regulation of microtubule polymerization"/>
    <property type="evidence" value="ECO:0007669"/>
    <property type="project" value="TreeGrafter"/>
</dbReference>
<dbReference type="SUPFAM" id="SSF48403">
    <property type="entry name" value="Ankyrin repeat"/>
    <property type="match status" value="1"/>
</dbReference>
<dbReference type="SMART" id="SM00248">
    <property type="entry name" value="ANK"/>
    <property type="match status" value="4"/>
</dbReference>
<dbReference type="GO" id="GO:0007080">
    <property type="term" value="P:mitotic metaphase chromosome alignment"/>
    <property type="evidence" value="ECO:0007669"/>
    <property type="project" value="TreeGrafter"/>
</dbReference>
<dbReference type="InterPro" id="IPR002110">
    <property type="entry name" value="Ankyrin_rpt"/>
</dbReference>